<dbReference type="RefSeq" id="XP_005537765.1">
    <property type="nucleotide sequence ID" value="XM_005537708.1"/>
</dbReference>
<evidence type="ECO:0000313" key="13">
    <source>
        <dbReference type="EMBL" id="BAM81729.1"/>
    </source>
</evidence>
<reference evidence="13 14" key="2">
    <citation type="journal article" date="2007" name="BMC Biol.">
        <title>A 100%-complete sequence reveals unusually simple genomic features in the hot-spring red alga Cyanidioschyzon merolae.</title>
        <authorList>
            <person name="Nozaki H."/>
            <person name="Takano H."/>
            <person name="Misumi O."/>
            <person name="Terasawa K."/>
            <person name="Matsuzaki M."/>
            <person name="Maruyama S."/>
            <person name="Nishida K."/>
            <person name="Yagisawa F."/>
            <person name="Yoshida Y."/>
            <person name="Fujiwara T."/>
            <person name="Takio S."/>
            <person name="Tamura K."/>
            <person name="Chung S.J."/>
            <person name="Nakamura S."/>
            <person name="Kuroiwa H."/>
            <person name="Tanaka K."/>
            <person name="Sato N."/>
            <person name="Kuroiwa T."/>
        </authorList>
    </citation>
    <scope>NUCLEOTIDE SEQUENCE [LARGE SCALE GENOMIC DNA]</scope>
    <source>
        <strain evidence="13 14">10D</strain>
    </source>
</reference>
<keyword evidence="14" id="KW-1185">Reference proteome</keyword>
<dbReference type="KEGG" id="cme:CYME_CMP075C"/>
<protein>
    <recommendedName>
        <fullName evidence="3">protein-serine/threonine phosphatase</fullName>
        <ecNumber evidence="3">3.1.3.16</ecNumber>
    </recommendedName>
</protein>
<dbReference type="Gene3D" id="1.25.40.10">
    <property type="entry name" value="Tetratricopeptide repeat domain"/>
    <property type="match status" value="1"/>
</dbReference>
<dbReference type="InterPro" id="IPR051134">
    <property type="entry name" value="PPP_phosphatase"/>
</dbReference>
<evidence type="ECO:0000256" key="11">
    <source>
        <dbReference type="SAM" id="MobiDB-lite"/>
    </source>
</evidence>
<feature type="region of interest" description="Disordered" evidence="11">
    <location>
        <begin position="77"/>
        <end position="100"/>
    </location>
</feature>
<dbReference type="PIRSF" id="PIRSF033096">
    <property type="entry name" value="PPPtase_5"/>
    <property type="match status" value="1"/>
</dbReference>
<keyword evidence="5" id="KW-0677">Repeat</keyword>
<comment type="cofactor">
    <cofactor evidence="1">
        <name>Mn(2+)</name>
        <dbReference type="ChEBI" id="CHEBI:29035"/>
    </cofactor>
</comment>
<dbReference type="SMART" id="SM00028">
    <property type="entry name" value="TPR"/>
    <property type="match status" value="3"/>
</dbReference>
<dbReference type="Pfam" id="PF00515">
    <property type="entry name" value="TPR_1"/>
    <property type="match status" value="1"/>
</dbReference>
<feature type="domain" description="Serine/threonine specific protein phosphatases" evidence="12">
    <location>
        <begin position="270"/>
        <end position="590"/>
    </location>
</feature>
<dbReference type="InterPro" id="IPR013235">
    <property type="entry name" value="PPP_dom"/>
</dbReference>
<evidence type="ECO:0000256" key="5">
    <source>
        <dbReference type="ARBA" id="ARBA00022737"/>
    </source>
</evidence>
<evidence type="ECO:0000259" key="12">
    <source>
        <dbReference type="SMART" id="SM00156"/>
    </source>
</evidence>
<feature type="repeat" description="TPR" evidence="10">
    <location>
        <begin position="148"/>
        <end position="181"/>
    </location>
</feature>
<dbReference type="STRING" id="280699.M1V9T4"/>
<organism evidence="13 14">
    <name type="scientific">Cyanidioschyzon merolae (strain NIES-3377 / 10D)</name>
    <name type="common">Unicellular red alga</name>
    <dbReference type="NCBI Taxonomy" id="280699"/>
    <lineage>
        <taxon>Eukaryota</taxon>
        <taxon>Rhodophyta</taxon>
        <taxon>Bangiophyceae</taxon>
        <taxon>Cyanidiales</taxon>
        <taxon>Cyanidiaceae</taxon>
        <taxon>Cyanidioschyzon</taxon>
    </lineage>
</organism>
<dbReference type="InterPro" id="IPR004843">
    <property type="entry name" value="Calcineurin-like_PHP"/>
</dbReference>
<name>M1V9T4_CYAM1</name>
<dbReference type="InterPro" id="IPR019734">
    <property type="entry name" value="TPR_rpt"/>
</dbReference>
<evidence type="ECO:0000256" key="10">
    <source>
        <dbReference type="PROSITE-ProRule" id="PRU00339"/>
    </source>
</evidence>
<accession>M1V9T4</accession>
<evidence type="ECO:0000256" key="4">
    <source>
        <dbReference type="ARBA" id="ARBA00022723"/>
    </source>
</evidence>
<dbReference type="PANTHER" id="PTHR45668:SF5">
    <property type="entry name" value="SERINE_THREONINE-PROTEIN PHOSPHATASE 5"/>
    <property type="match status" value="1"/>
</dbReference>
<evidence type="ECO:0000256" key="9">
    <source>
        <dbReference type="PIRSR" id="PIRSR033096-1"/>
    </source>
</evidence>
<evidence type="ECO:0000256" key="1">
    <source>
        <dbReference type="ARBA" id="ARBA00001936"/>
    </source>
</evidence>
<feature type="compositionally biased region" description="Polar residues" evidence="11">
    <location>
        <begin position="82"/>
        <end position="96"/>
    </location>
</feature>
<evidence type="ECO:0000256" key="7">
    <source>
        <dbReference type="ARBA" id="ARBA00022803"/>
    </source>
</evidence>
<comment type="similarity">
    <text evidence="2">Belongs to the PPP phosphatase family. PP-5 (PP-T) subfamily.</text>
</comment>
<dbReference type="PANTHER" id="PTHR45668">
    <property type="entry name" value="SERINE/THREONINE-PROTEIN PHOSPHATASE 5-RELATED"/>
    <property type="match status" value="1"/>
</dbReference>
<dbReference type="Gene3D" id="3.60.21.10">
    <property type="match status" value="1"/>
</dbReference>
<keyword evidence="4" id="KW-0479">Metal-binding</keyword>
<dbReference type="CDD" id="cd07417">
    <property type="entry name" value="MPP_PP5_C"/>
    <property type="match status" value="1"/>
</dbReference>
<evidence type="ECO:0000256" key="2">
    <source>
        <dbReference type="ARBA" id="ARBA00008786"/>
    </source>
</evidence>
<evidence type="ECO:0000256" key="3">
    <source>
        <dbReference type="ARBA" id="ARBA00013081"/>
    </source>
</evidence>
<dbReference type="InterPro" id="IPR041753">
    <property type="entry name" value="PP5_C"/>
</dbReference>
<dbReference type="OrthoDB" id="445564at2759"/>
<keyword evidence="6" id="KW-0378">Hydrolase</keyword>
<reference evidence="13 14" key="1">
    <citation type="journal article" date="2004" name="Nature">
        <title>Genome sequence of the ultrasmall unicellular red alga Cyanidioschyzon merolae 10D.</title>
        <authorList>
            <person name="Matsuzaki M."/>
            <person name="Misumi O."/>
            <person name="Shin-i T."/>
            <person name="Maruyama S."/>
            <person name="Takahara M."/>
            <person name="Miyagishima S."/>
            <person name="Mori T."/>
            <person name="Nishida K."/>
            <person name="Yagisawa F."/>
            <person name="Nishida K."/>
            <person name="Yoshida Y."/>
            <person name="Nishimura Y."/>
            <person name="Nakao S."/>
            <person name="Kobayashi T."/>
            <person name="Momoyama Y."/>
            <person name="Higashiyama T."/>
            <person name="Minoda A."/>
            <person name="Sano M."/>
            <person name="Nomoto H."/>
            <person name="Oishi K."/>
            <person name="Hayashi H."/>
            <person name="Ohta F."/>
            <person name="Nishizaka S."/>
            <person name="Haga S."/>
            <person name="Miura S."/>
            <person name="Morishita T."/>
            <person name="Kabeya Y."/>
            <person name="Terasawa K."/>
            <person name="Suzuki Y."/>
            <person name="Ishii Y."/>
            <person name="Asakawa S."/>
            <person name="Takano H."/>
            <person name="Ohta N."/>
            <person name="Kuroiwa H."/>
            <person name="Tanaka K."/>
            <person name="Shimizu N."/>
            <person name="Sugano S."/>
            <person name="Sato N."/>
            <person name="Nozaki H."/>
            <person name="Ogasawara N."/>
            <person name="Kohara Y."/>
            <person name="Kuroiwa T."/>
        </authorList>
    </citation>
    <scope>NUCLEOTIDE SEQUENCE [LARGE SCALE GENOMIC DNA]</scope>
    <source>
        <strain evidence="13 14">10D</strain>
    </source>
</reference>
<dbReference type="InterPro" id="IPR006186">
    <property type="entry name" value="Ser/Thr-sp_prot-phosphatase"/>
</dbReference>
<proteinExistence type="inferred from homology"/>
<keyword evidence="8" id="KW-0464">Manganese</keyword>
<feature type="active site" description="Proton donor/acceptor" evidence="9">
    <location>
        <position position="411"/>
    </location>
</feature>
<dbReference type="PRINTS" id="PR00114">
    <property type="entry name" value="STPHPHTASE"/>
</dbReference>
<dbReference type="EC" id="3.1.3.16" evidence="3"/>
<dbReference type="Proteomes" id="UP000007014">
    <property type="component" value="Chromosome 16"/>
</dbReference>
<sequence length="611" mass="67765">MRGTEDLNRLEDRLPEILEKVNKLKEDANEAFKGCRFQHAAQLYTEAIRVITTEALSCESESQAVALLSEGLYENEHAEPTDSATANGQVNGSSAAKSADESSPAETLRFLLVVLFANRAFTHLKVEAHGFAIKDAGLAIKLAKKPYPKAFYRRGAAYFALGKYKLALADFRKAAAAAPTDKDVRLKIRECERRLREEAFSAAIDSSRDTPASLCRNIDVSGIVVEDSYDGPRLVATHESNSGRIAAGDGSVTQRFCSDLLGHFRAQKRLHRKYLLQIIGAAYDLLRGYPNIVKLKLDSHDGSTDASATNAQQHRDSFTRPIPPAAADSNSFVTSSPVHVVPQLTVCGDTHGQFFDLVRIFELNGLPSAENPYLFNGDFVDRGSWSVEVVTTLLAFMVYDPRCMHLTRGNHESRNMNKIYGFEGEVRHKYSEHFFELFEELFQALPLGYLIEGANQKRALVVHGGLFSRNGVKLDDLLRLDRFVEPPSTGLFAELLWSDPQKEHGWGPSKRGVGVAFGPDVTKRFLDDNQLELLIRSHEMKDDGYEVEADGRLITIFSAPNYCDQMGNRGAFIRLKPDMKPEIVPFEAAEHPADVRPMMYASGGGGLFGLV</sequence>
<dbReference type="SUPFAM" id="SSF48452">
    <property type="entry name" value="TPR-like"/>
    <property type="match status" value="1"/>
</dbReference>
<dbReference type="Pfam" id="PF00149">
    <property type="entry name" value="Metallophos"/>
    <property type="match status" value="1"/>
</dbReference>
<dbReference type="SUPFAM" id="SSF56300">
    <property type="entry name" value="Metallo-dependent phosphatases"/>
    <property type="match status" value="1"/>
</dbReference>
<evidence type="ECO:0000256" key="8">
    <source>
        <dbReference type="ARBA" id="ARBA00023211"/>
    </source>
</evidence>
<evidence type="ECO:0000256" key="6">
    <source>
        <dbReference type="ARBA" id="ARBA00022801"/>
    </source>
</evidence>
<dbReference type="GO" id="GO:0046872">
    <property type="term" value="F:metal ion binding"/>
    <property type="evidence" value="ECO:0007669"/>
    <property type="project" value="UniProtKB-KW"/>
</dbReference>
<dbReference type="GeneID" id="16995988"/>
<dbReference type="PROSITE" id="PS50005">
    <property type="entry name" value="TPR"/>
    <property type="match status" value="1"/>
</dbReference>
<dbReference type="AlphaFoldDB" id="M1V9T4"/>
<gene>
    <name evidence="13" type="ORF">CYME_CMP075C</name>
</gene>
<dbReference type="GO" id="GO:0004722">
    <property type="term" value="F:protein serine/threonine phosphatase activity"/>
    <property type="evidence" value="ECO:0007669"/>
    <property type="project" value="UniProtKB-EC"/>
</dbReference>
<dbReference type="InterPro" id="IPR011990">
    <property type="entry name" value="TPR-like_helical_dom_sf"/>
</dbReference>
<dbReference type="Pfam" id="PF08321">
    <property type="entry name" value="PPP5"/>
    <property type="match status" value="1"/>
</dbReference>
<dbReference type="EMBL" id="AP006498">
    <property type="protein sequence ID" value="BAM81729.1"/>
    <property type="molecule type" value="Genomic_DNA"/>
</dbReference>
<dbReference type="eggNOG" id="KOG0376">
    <property type="taxonomic scope" value="Eukaryota"/>
</dbReference>
<dbReference type="InterPro" id="IPR029052">
    <property type="entry name" value="Metallo-depent_PP-like"/>
</dbReference>
<evidence type="ECO:0000313" key="14">
    <source>
        <dbReference type="Proteomes" id="UP000007014"/>
    </source>
</evidence>
<keyword evidence="7 10" id="KW-0802">TPR repeat</keyword>
<dbReference type="SMART" id="SM00156">
    <property type="entry name" value="PP2Ac"/>
    <property type="match status" value="1"/>
</dbReference>